<dbReference type="CDD" id="cd21037">
    <property type="entry name" value="MLKL_NTD"/>
    <property type="match status" value="1"/>
</dbReference>
<accession>G4TXS2</accession>
<dbReference type="InterPro" id="IPR020472">
    <property type="entry name" value="WD40_PAC1"/>
</dbReference>
<dbReference type="STRING" id="1109443.G4TXS2"/>
<dbReference type="InterPro" id="IPR056884">
    <property type="entry name" value="NPHP3-like_N"/>
</dbReference>
<dbReference type="Pfam" id="PF24883">
    <property type="entry name" value="NPHP3_N"/>
    <property type="match status" value="1"/>
</dbReference>
<proteinExistence type="predicted"/>
<dbReference type="eggNOG" id="KOG0266">
    <property type="taxonomic scope" value="Eukaryota"/>
</dbReference>
<dbReference type="OMA" id="HEVECLP"/>
<evidence type="ECO:0000313" key="6">
    <source>
        <dbReference type="EMBL" id="CCA76115.1"/>
    </source>
</evidence>
<dbReference type="InterPro" id="IPR015943">
    <property type="entry name" value="WD40/YVTN_repeat-like_dom_sf"/>
</dbReference>
<dbReference type="InterPro" id="IPR027417">
    <property type="entry name" value="P-loop_NTPase"/>
</dbReference>
<dbReference type="SUPFAM" id="SSF52540">
    <property type="entry name" value="P-loop containing nucleoside triphosphate hydrolases"/>
    <property type="match status" value="1"/>
</dbReference>
<gene>
    <name evidence="6" type="ORF">PIIN_10115</name>
</gene>
<feature type="repeat" description="WD" evidence="3">
    <location>
        <begin position="1179"/>
        <end position="1220"/>
    </location>
</feature>
<keyword evidence="2" id="KW-0677">Repeat</keyword>
<evidence type="ECO:0000256" key="3">
    <source>
        <dbReference type="PROSITE-ProRule" id="PRU00221"/>
    </source>
</evidence>
<dbReference type="InterPro" id="IPR050349">
    <property type="entry name" value="WD_LIS1/nudF_dynein_reg"/>
</dbReference>
<feature type="repeat" description="WD" evidence="3">
    <location>
        <begin position="1022"/>
        <end position="1052"/>
    </location>
</feature>
<keyword evidence="1 3" id="KW-0853">WD repeat</keyword>
<sequence>MSGQTTVKTKTEHRTLNLSLSPSLTQRPSSTVDQVYDTVAVGLDLVASIADGSDILAPLAAACRIMKSILEVVQAIENNQGEWTDLAGRLKGYMSALEERITLFETYPPPERVVDKAFSQPLSHYVDFLETMHDAVVELKAKRGRSRFGFMEAFSKVKIDAAEIKKLNRDIEDRHRQFMEALSLFTALHIQAIERNTNFTKGDVEITKNNVEITKANVEVTKAAVETVLTDVDASVILQLPMVAFDASSVHSTCQKGTRKAVLQTIQQWASDDTSGNAILWLCDIAGSGKSTVAMSAMESWRREGVLGGQFFFSIASNEGSTTDKFCSTIARDLVHYIPELAPHVATAVKQNPSFMRSSLDEQFRTLITGPLHHRQGRVILVIDALDECKSGSQRRKLVETLCTAVQESKNLKVFMTSRPDPVIQSVLGSLPIKYKLENRLHDVRHRDNIDDIANYVHQSLPGVLSEDKKRRLVEKANGLFIWASTACRMLNKETSLAPPDATYNRLISMDQAGAVDDLYSLIFERTDPEHHAVMYKMLALLLAAFEPLTANDLDDMLKHAGIQGSAKALVRNLGSVLTEDEATNLIQFRHPTLVEYLRRSSKTPSVDGCVKVYINIAVAHGQAASWCLKYLKSRTEGLKFNICEIESSFYLNREIPNLDAKISRSISRRLRYASSHWLFHLAETDDHWRSTLTSELRQIIQIPYVLYWTEILSLTGRMSRAIAGLRAMTRHAGLEDASKNSLDEIRRFLIAFTVPIQDSVPHIYISALPFTPIKSKLHLEGAKRYINTLSVTRGLEDAYPEVPSSLRGHDEPVTAVTLSPDGARIVSSSSDNTIRFWDADSGQPLGEPLRGHGGSVTAVTFSPDGSRIVSSSNDKTLRLWDANTGQPVGGPLRGHEDVVLAVAFSPSGQRIASGSQDKTIRLWNADTGRSLGEPLRGHEGSVNTVAFSPDSLRVVSGSRDNMIRFWDANTGQSLGEPVRGHEGSVNVVTFSRDGSQLISGSRDNTIRLWDPESGQSLGDPFRGHEGWVNTVAFSPDGSRVVSGSRDNTIRLVERWVNTVTFSPDGSRIVSGSSDKTIRLWNAETGQSLGEPHHGHEDWVRAVAFSPDGSQIVSSSNDTTIRLWDEASGQSLGNPLYGHKDWVLSVAFSPSGLQIVSGSNDKTIRLWDANTGQPLGEPFYGHKDWVMTVAFSPDGSRIVSGSRDETIRLWNTNNGQSLGEPLLGHEGSVNAIAFSPDGLRIASGSDDRTIRLWDAHTGQAWGEPLRGHEYPVFAIAFSPDSSRIVSGSFGKELLLWDVNTGQPSREPLDGHEDSVWAVAFSPDGLTNSLLARMTKRFVSGMQILDNLWESHSGVIKIGSRLVSGSSDKTIRLWDVPSGQLLGEPLPGHGNSINTVAFSPDGSKFISGSSDKTIRVWDADTDANENSSNQDDRKVACADFIEVLTPARWLGAIVR</sequence>
<feature type="repeat" description="WD" evidence="3">
    <location>
        <begin position="807"/>
        <end position="848"/>
    </location>
</feature>
<dbReference type="PROSITE" id="PS00678">
    <property type="entry name" value="WD_REPEATS_1"/>
    <property type="match status" value="9"/>
</dbReference>
<feature type="repeat" description="WD" evidence="3">
    <location>
        <begin position="893"/>
        <end position="934"/>
    </location>
</feature>
<dbReference type="PROSITE" id="PS50294">
    <property type="entry name" value="WD_REPEATS_REGION"/>
    <property type="match status" value="13"/>
</dbReference>
<dbReference type="SUPFAM" id="SSF50978">
    <property type="entry name" value="WD40 repeat-like"/>
    <property type="match status" value="3"/>
</dbReference>
<dbReference type="InterPro" id="IPR036322">
    <property type="entry name" value="WD40_repeat_dom_sf"/>
</dbReference>
<evidence type="ECO:0000259" key="5">
    <source>
        <dbReference type="Pfam" id="PF24883"/>
    </source>
</evidence>
<feature type="repeat" description="WD" evidence="3">
    <location>
        <begin position="1222"/>
        <end position="1263"/>
    </location>
</feature>
<feature type="repeat" description="WD" evidence="3">
    <location>
        <begin position="1358"/>
        <end position="1383"/>
    </location>
</feature>
<dbReference type="Gene3D" id="3.40.50.300">
    <property type="entry name" value="P-loop containing nucleotide triphosphate hydrolases"/>
    <property type="match status" value="1"/>
</dbReference>
<dbReference type="eggNOG" id="KOG0271">
    <property type="taxonomic scope" value="Eukaryota"/>
</dbReference>
<feature type="repeat" description="WD" evidence="3">
    <location>
        <begin position="979"/>
        <end position="1020"/>
    </location>
</feature>
<feature type="repeat" description="WD" evidence="3">
    <location>
        <begin position="850"/>
        <end position="891"/>
    </location>
</feature>
<dbReference type="PANTHER" id="PTHR44129">
    <property type="entry name" value="WD REPEAT-CONTAINING PROTEIN POP1"/>
    <property type="match status" value="1"/>
</dbReference>
<evidence type="ECO:0000256" key="1">
    <source>
        <dbReference type="ARBA" id="ARBA00022574"/>
    </source>
</evidence>
<reference evidence="6 7" key="1">
    <citation type="journal article" date="2011" name="PLoS Pathog.">
        <title>Endophytic Life Strategies Decoded by Genome and Transcriptome Analyses of the Mutualistic Root Symbiont Piriformospora indica.</title>
        <authorList>
            <person name="Zuccaro A."/>
            <person name="Lahrmann U."/>
            <person name="Guldener U."/>
            <person name="Langen G."/>
            <person name="Pfiffi S."/>
            <person name="Biedenkopf D."/>
            <person name="Wong P."/>
            <person name="Samans B."/>
            <person name="Grimm C."/>
            <person name="Basiewicz M."/>
            <person name="Murat C."/>
            <person name="Martin F."/>
            <person name="Kogel K.H."/>
        </authorList>
    </citation>
    <scope>NUCLEOTIDE SEQUENCE [LARGE SCALE GENOMIC DNA]</scope>
    <source>
        <strain evidence="6 7">DSM 11827</strain>
    </source>
</reference>
<dbReference type="Proteomes" id="UP000007148">
    <property type="component" value="Unassembled WGS sequence"/>
</dbReference>
<dbReference type="InParanoid" id="G4TXS2"/>
<feature type="repeat" description="WD" evidence="3">
    <location>
        <begin position="1093"/>
        <end position="1134"/>
    </location>
</feature>
<feature type="repeat" description="WD" evidence="3">
    <location>
        <begin position="1265"/>
        <end position="1306"/>
    </location>
</feature>
<feature type="repeat" description="WD" evidence="3">
    <location>
        <begin position="936"/>
        <end position="977"/>
    </location>
</feature>
<feature type="domain" description="Nephrocystin 3-like N-terminal" evidence="5">
    <location>
        <begin position="262"/>
        <end position="419"/>
    </location>
</feature>
<protein>
    <recommendedName>
        <fullName evidence="5">Nephrocystin 3-like N-terminal domain-containing protein</fullName>
    </recommendedName>
</protein>
<dbReference type="CDD" id="cd00200">
    <property type="entry name" value="WD40"/>
    <property type="match status" value="3"/>
</dbReference>
<comment type="caution">
    <text evidence="6">The sequence shown here is derived from an EMBL/GenBank/DDBJ whole genome shotgun (WGS) entry which is preliminary data.</text>
</comment>
<dbReference type="SMART" id="SM00320">
    <property type="entry name" value="WD40"/>
    <property type="match status" value="14"/>
</dbReference>
<organism evidence="6 7">
    <name type="scientific">Serendipita indica (strain DSM 11827)</name>
    <name type="common">Root endophyte fungus</name>
    <name type="synonym">Piriformospora indica</name>
    <dbReference type="NCBI Taxonomy" id="1109443"/>
    <lineage>
        <taxon>Eukaryota</taxon>
        <taxon>Fungi</taxon>
        <taxon>Dikarya</taxon>
        <taxon>Basidiomycota</taxon>
        <taxon>Agaricomycotina</taxon>
        <taxon>Agaricomycetes</taxon>
        <taxon>Sebacinales</taxon>
        <taxon>Serendipitaceae</taxon>
        <taxon>Serendipita</taxon>
    </lineage>
</organism>
<dbReference type="InterPro" id="IPR019775">
    <property type="entry name" value="WD40_repeat_CS"/>
</dbReference>
<dbReference type="InterPro" id="IPR059179">
    <property type="entry name" value="MLKL-like_MCAfunc"/>
</dbReference>
<dbReference type="HOGENOM" id="CLU_000288_6_3_1"/>
<evidence type="ECO:0000256" key="2">
    <source>
        <dbReference type="ARBA" id="ARBA00022737"/>
    </source>
</evidence>
<dbReference type="Pfam" id="PF00400">
    <property type="entry name" value="WD40"/>
    <property type="match status" value="15"/>
</dbReference>
<feature type="compositionally biased region" description="Polar residues" evidence="4">
    <location>
        <begin position="16"/>
        <end position="27"/>
    </location>
</feature>
<feature type="repeat" description="WD" evidence="3">
    <location>
        <begin position="1385"/>
        <end position="1426"/>
    </location>
</feature>
<evidence type="ECO:0000313" key="7">
    <source>
        <dbReference type="Proteomes" id="UP000007148"/>
    </source>
</evidence>
<feature type="region of interest" description="Disordered" evidence="4">
    <location>
        <begin position="1"/>
        <end position="27"/>
    </location>
</feature>
<feature type="repeat" description="WD" evidence="3">
    <location>
        <begin position="1136"/>
        <end position="1177"/>
    </location>
</feature>
<keyword evidence="7" id="KW-1185">Reference proteome</keyword>
<dbReference type="PROSITE" id="PS50082">
    <property type="entry name" value="WD_REPEATS_2"/>
    <property type="match status" value="14"/>
</dbReference>
<dbReference type="Gene3D" id="2.130.10.10">
    <property type="entry name" value="YVTN repeat-like/Quinoprotein amine dehydrogenase"/>
    <property type="match status" value="7"/>
</dbReference>
<name>G4TXS2_SERID</name>
<dbReference type="OrthoDB" id="538223at2759"/>
<dbReference type="EMBL" id="CAFZ01000613">
    <property type="protein sequence ID" value="CCA76115.1"/>
    <property type="molecule type" value="Genomic_DNA"/>
</dbReference>
<evidence type="ECO:0000256" key="4">
    <source>
        <dbReference type="SAM" id="MobiDB-lite"/>
    </source>
</evidence>
<dbReference type="PRINTS" id="PR00320">
    <property type="entry name" value="GPROTEINBRPT"/>
</dbReference>
<feature type="repeat" description="WD" evidence="3">
    <location>
        <begin position="1057"/>
        <end position="1091"/>
    </location>
</feature>
<dbReference type="InterPro" id="IPR001680">
    <property type="entry name" value="WD40_rpt"/>
</dbReference>